<reference evidence="7 8" key="1">
    <citation type="submission" date="2024-02" db="EMBL/GenBank/DDBJ databases">
        <title>de novo genome assembly of Solanum bulbocastanum strain 11H21.</title>
        <authorList>
            <person name="Hosaka A.J."/>
        </authorList>
    </citation>
    <scope>NUCLEOTIDE SEQUENCE [LARGE SCALE GENOMIC DNA]</scope>
    <source>
        <tissue evidence="7">Young leaves</tissue>
    </source>
</reference>
<keyword evidence="4" id="KW-0804">Transcription</keyword>
<dbReference type="SUPFAM" id="SSF101941">
    <property type="entry name" value="NAC domain"/>
    <property type="match status" value="1"/>
</dbReference>
<comment type="subcellular location">
    <subcellularLocation>
        <location evidence="1">Nucleus</location>
    </subcellularLocation>
</comment>
<sequence>MEFEEEGYRFHPRDSELFTYLLRFIAEKDLCDNGFIMECDVYKQEPWITYGYGRHCGGEDDGDTNIFRYFISPRHKKNKSDKRFCRVVGNNLGTWKQRDKGKWVRSKQSKPLNMGRKKSLNYDTKMCCPDDGKWLMKEYVFCEAILRKFKNSNFRDYCICAIKRKNSANPSRSSNMSIADVDFSDEQKLDTEVISGVNSVEPRMDQEYKAITPINIVEPVLQIQESSSDEEKINALLDSNDPELTQMRNEDYGMINHPINVVENPAMEVDDVEVQIQEAAGEGNGVLEFENTIPENNLPKEPAHLQQGFIVEDCNAYSELQAINTSFVGLLTGCGDSAIRNNWELNTFPPIQEHMIPDFANVKSNITMPEIYGTLAEYMDADVLMNLDNKLINAFDFSKQAIVESNQHQVQITQEAAGEANGLLGQTAPFFQIKEFVMPKNNLPEMFDMGYTLLEKSQTQQEPKPQEEFMTLCETEKSSFVDDLTEALLDDVSLKDRLDANRESKRTLLLDQQSCQSNAHLQDMLL</sequence>
<evidence type="ECO:0000259" key="6">
    <source>
        <dbReference type="PROSITE" id="PS51005"/>
    </source>
</evidence>
<evidence type="ECO:0000256" key="1">
    <source>
        <dbReference type="ARBA" id="ARBA00004123"/>
    </source>
</evidence>
<evidence type="ECO:0000256" key="4">
    <source>
        <dbReference type="ARBA" id="ARBA00023163"/>
    </source>
</evidence>
<dbReference type="Proteomes" id="UP001371456">
    <property type="component" value="Unassembled WGS sequence"/>
</dbReference>
<dbReference type="AlphaFoldDB" id="A0AAN8TLP6"/>
<dbReference type="GO" id="GO:0005634">
    <property type="term" value="C:nucleus"/>
    <property type="evidence" value="ECO:0007669"/>
    <property type="project" value="UniProtKB-SubCell"/>
</dbReference>
<keyword evidence="5" id="KW-0539">Nucleus</keyword>
<keyword evidence="8" id="KW-1185">Reference proteome</keyword>
<evidence type="ECO:0000256" key="2">
    <source>
        <dbReference type="ARBA" id="ARBA00023015"/>
    </source>
</evidence>
<gene>
    <name evidence="7" type="ORF">RDI58_015867</name>
</gene>
<dbReference type="EMBL" id="JBANQN010000006">
    <property type="protein sequence ID" value="KAK6787342.1"/>
    <property type="molecule type" value="Genomic_DNA"/>
</dbReference>
<dbReference type="PROSITE" id="PS51005">
    <property type="entry name" value="NAC"/>
    <property type="match status" value="1"/>
</dbReference>
<dbReference type="InterPro" id="IPR036093">
    <property type="entry name" value="NAC_dom_sf"/>
</dbReference>
<dbReference type="Gene3D" id="2.170.150.80">
    <property type="entry name" value="NAC domain"/>
    <property type="match status" value="1"/>
</dbReference>
<keyword evidence="2" id="KW-0805">Transcription regulation</keyword>
<dbReference type="Pfam" id="PF02365">
    <property type="entry name" value="NAM"/>
    <property type="match status" value="1"/>
</dbReference>
<protein>
    <recommendedName>
        <fullName evidence="6">NAC domain-containing protein</fullName>
    </recommendedName>
</protein>
<name>A0AAN8TLP6_SOLBU</name>
<comment type="caution">
    <text evidence="7">The sequence shown here is derived from an EMBL/GenBank/DDBJ whole genome shotgun (WGS) entry which is preliminary data.</text>
</comment>
<feature type="domain" description="NAC" evidence="6">
    <location>
        <begin position="4"/>
        <end position="165"/>
    </location>
</feature>
<accession>A0AAN8TLP6</accession>
<dbReference type="GO" id="GO:0003677">
    <property type="term" value="F:DNA binding"/>
    <property type="evidence" value="ECO:0007669"/>
    <property type="project" value="UniProtKB-KW"/>
</dbReference>
<evidence type="ECO:0000313" key="7">
    <source>
        <dbReference type="EMBL" id="KAK6787342.1"/>
    </source>
</evidence>
<proteinExistence type="predicted"/>
<organism evidence="7 8">
    <name type="scientific">Solanum bulbocastanum</name>
    <name type="common">Wild potato</name>
    <dbReference type="NCBI Taxonomy" id="147425"/>
    <lineage>
        <taxon>Eukaryota</taxon>
        <taxon>Viridiplantae</taxon>
        <taxon>Streptophyta</taxon>
        <taxon>Embryophyta</taxon>
        <taxon>Tracheophyta</taxon>
        <taxon>Spermatophyta</taxon>
        <taxon>Magnoliopsida</taxon>
        <taxon>eudicotyledons</taxon>
        <taxon>Gunneridae</taxon>
        <taxon>Pentapetalae</taxon>
        <taxon>asterids</taxon>
        <taxon>lamiids</taxon>
        <taxon>Solanales</taxon>
        <taxon>Solanaceae</taxon>
        <taxon>Solanoideae</taxon>
        <taxon>Solaneae</taxon>
        <taxon>Solanum</taxon>
    </lineage>
</organism>
<evidence type="ECO:0000313" key="8">
    <source>
        <dbReference type="Proteomes" id="UP001371456"/>
    </source>
</evidence>
<keyword evidence="3" id="KW-0238">DNA-binding</keyword>
<dbReference type="GO" id="GO:0006355">
    <property type="term" value="P:regulation of DNA-templated transcription"/>
    <property type="evidence" value="ECO:0007669"/>
    <property type="project" value="InterPro"/>
</dbReference>
<dbReference type="PANTHER" id="PTHR31989">
    <property type="entry name" value="NAC DOMAIN-CONTAINING PROTEIN 82-RELATED"/>
    <property type="match status" value="1"/>
</dbReference>
<evidence type="ECO:0000256" key="3">
    <source>
        <dbReference type="ARBA" id="ARBA00023125"/>
    </source>
</evidence>
<evidence type="ECO:0000256" key="5">
    <source>
        <dbReference type="ARBA" id="ARBA00023242"/>
    </source>
</evidence>
<dbReference type="InterPro" id="IPR003441">
    <property type="entry name" value="NAC-dom"/>
</dbReference>